<proteinExistence type="predicted"/>
<reference evidence="1 2" key="1">
    <citation type="submission" date="2021-06" db="EMBL/GenBank/DDBJ databases">
        <title>Caerostris darwini draft genome.</title>
        <authorList>
            <person name="Kono N."/>
            <person name="Arakawa K."/>
        </authorList>
    </citation>
    <scope>NUCLEOTIDE SEQUENCE [LARGE SCALE GENOMIC DNA]</scope>
</reference>
<comment type="caution">
    <text evidence="1">The sequence shown here is derived from an EMBL/GenBank/DDBJ whole genome shotgun (WGS) entry which is preliminary data.</text>
</comment>
<dbReference type="EMBL" id="BPLQ01007175">
    <property type="protein sequence ID" value="GIY28485.1"/>
    <property type="molecule type" value="Genomic_DNA"/>
</dbReference>
<dbReference type="AlphaFoldDB" id="A0AAV4S2Z8"/>
<gene>
    <name evidence="1" type="ORF">CDAR_87941</name>
</gene>
<sequence>MQNSVNLSNDSAFNLQGRPEPKPRVLFRTVEDLHVYLAAEKVRYTRAKRANKALNKVRARFGLRKVRFEYLF</sequence>
<evidence type="ECO:0000313" key="1">
    <source>
        <dbReference type="EMBL" id="GIY28485.1"/>
    </source>
</evidence>
<keyword evidence="2" id="KW-1185">Reference proteome</keyword>
<name>A0AAV4S2Z8_9ARAC</name>
<protein>
    <submittedName>
        <fullName evidence="1">Uncharacterized protein</fullName>
    </submittedName>
</protein>
<evidence type="ECO:0000313" key="2">
    <source>
        <dbReference type="Proteomes" id="UP001054837"/>
    </source>
</evidence>
<accession>A0AAV4S2Z8</accession>
<dbReference type="Proteomes" id="UP001054837">
    <property type="component" value="Unassembled WGS sequence"/>
</dbReference>
<organism evidence="1 2">
    <name type="scientific">Caerostris darwini</name>
    <dbReference type="NCBI Taxonomy" id="1538125"/>
    <lineage>
        <taxon>Eukaryota</taxon>
        <taxon>Metazoa</taxon>
        <taxon>Ecdysozoa</taxon>
        <taxon>Arthropoda</taxon>
        <taxon>Chelicerata</taxon>
        <taxon>Arachnida</taxon>
        <taxon>Araneae</taxon>
        <taxon>Araneomorphae</taxon>
        <taxon>Entelegynae</taxon>
        <taxon>Araneoidea</taxon>
        <taxon>Araneidae</taxon>
        <taxon>Caerostris</taxon>
    </lineage>
</organism>